<proteinExistence type="inferred from homology"/>
<organism evidence="10 11">
    <name type="scientific">Paenibacillus azoreducens</name>
    <dbReference type="NCBI Taxonomy" id="116718"/>
    <lineage>
        <taxon>Bacteria</taxon>
        <taxon>Bacillati</taxon>
        <taxon>Bacillota</taxon>
        <taxon>Bacilli</taxon>
        <taxon>Bacillales</taxon>
        <taxon>Paenibacillaceae</taxon>
        <taxon>Paenibacillus</taxon>
    </lineage>
</organism>
<dbReference type="GO" id="GO:0009847">
    <property type="term" value="P:spore germination"/>
    <property type="evidence" value="ECO:0007669"/>
    <property type="project" value="InterPro"/>
</dbReference>
<evidence type="ECO:0000256" key="2">
    <source>
        <dbReference type="ARBA" id="ARBA00007886"/>
    </source>
</evidence>
<dbReference type="PANTHER" id="PTHR35789">
    <property type="entry name" value="SPORE GERMINATION PROTEIN B3"/>
    <property type="match status" value="1"/>
</dbReference>
<feature type="domain" description="Spore germination GerAC-like C-terminal" evidence="8">
    <location>
        <begin position="216"/>
        <end position="350"/>
    </location>
</feature>
<evidence type="ECO:0000313" key="11">
    <source>
        <dbReference type="Proteomes" id="UP000682811"/>
    </source>
</evidence>
<comment type="subcellular location">
    <subcellularLocation>
        <location evidence="1">Membrane</location>
        <topology evidence="1">Lipid-anchor</topology>
    </subcellularLocation>
</comment>
<dbReference type="AlphaFoldDB" id="A0A920CQT6"/>
<keyword evidence="7" id="KW-0449">Lipoprotein</keyword>
<dbReference type="InterPro" id="IPR038501">
    <property type="entry name" value="Spore_GerAC_C_sf"/>
</dbReference>
<accession>A0A920CQT6</accession>
<dbReference type="PANTHER" id="PTHR35789:SF1">
    <property type="entry name" value="SPORE GERMINATION PROTEIN B3"/>
    <property type="match status" value="1"/>
</dbReference>
<dbReference type="RefSeq" id="WP_212976772.1">
    <property type="nucleotide sequence ID" value="NZ_AP025343.1"/>
</dbReference>
<evidence type="ECO:0000256" key="6">
    <source>
        <dbReference type="ARBA" id="ARBA00023139"/>
    </source>
</evidence>
<comment type="caution">
    <text evidence="10">The sequence shown here is derived from an EMBL/GenBank/DDBJ whole genome shotgun (WGS) entry which is preliminary data.</text>
</comment>
<dbReference type="Proteomes" id="UP000682811">
    <property type="component" value="Unassembled WGS sequence"/>
</dbReference>
<dbReference type="EMBL" id="BORT01000001">
    <property type="protein sequence ID" value="GIO45627.1"/>
    <property type="molecule type" value="Genomic_DNA"/>
</dbReference>
<protein>
    <submittedName>
        <fullName evidence="10">Spore germination protein GerC</fullName>
    </submittedName>
</protein>
<evidence type="ECO:0000256" key="5">
    <source>
        <dbReference type="ARBA" id="ARBA00023136"/>
    </source>
</evidence>
<dbReference type="InterPro" id="IPR057336">
    <property type="entry name" value="GerAC_N"/>
</dbReference>
<dbReference type="InterPro" id="IPR008844">
    <property type="entry name" value="Spore_GerAC-like"/>
</dbReference>
<evidence type="ECO:0000256" key="3">
    <source>
        <dbReference type="ARBA" id="ARBA00022544"/>
    </source>
</evidence>
<keyword evidence="11" id="KW-1185">Reference proteome</keyword>
<keyword evidence="4" id="KW-0732">Signal</keyword>
<gene>
    <name evidence="10" type="ORF">J34TS1_03920</name>
</gene>
<evidence type="ECO:0000256" key="7">
    <source>
        <dbReference type="ARBA" id="ARBA00023288"/>
    </source>
</evidence>
<dbReference type="Pfam" id="PF05504">
    <property type="entry name" value="Spore_GerAC"/>
    <property type="match status" value="1"/>
</dbReference>
<dbReference type="NCBIfam" id="TIGR02887">
    <property type="entry name" value="spore_ger_x_C"/>
    <property type="match status" value="1"/>
</dbReference>
<keyword evidence="5" id="KW-0472">Membrane</keyword>
<dbReference type="Pfam" id="PF25198">
    <property type="entry name" value="Spore_GerAC_N"/>
    <property type="match status" value="1"/>
</dbReference>
<evidence type="ECO:0000259" key="9">
    <source>
        <dbReference type="Pfam" id="PF25198"/>
    </source>
</evidence>
<name>A0A920CQT6_9BACL</name>
<evidence type="ECO:0000256" key="1">
    <source>
        <dbReference type="ARBA" id="ARBA00004635"/>
    </source>
</evidence>
<dbReference type="GO" id="GO:0016020">
    <property type="term" value="C:membrane"/>
    <property type="evidence" value="ECO:0007669"/>
    <property type="project" value="UniProtKB-SubCell"/>
</dbReference>
<keyword evidence="6" id="KW-0564">Palmitate</keyword>
<reference evidence="10 11" key="1">
    <citation type="submission" date="2021-03" db="EMBL/GenBank/DDBJ databases">
        <title>Antimicrobial resistance genes in bacteria isolated from Japanese honey, and their potential for conferring macrolide and lincosamide resistance in the American foulbrood pathogen Paenibacillus larvae.</title>
        <authorList>
            <person name="Okamoto M."/>
            <person name="Kumagai M."/>
            <person name="Kanamori H."/>
            <person name="Takamatsu D."/>
        </authorList>
    </citation>
    <scope>NUCLEOTIDE SEQUENCE [LARGE SCALE GENOMIC DNA]</scope>
    <source>
        <strain evidence="10 11">J34TS1</strain>
    </source>
</reference>
<keyword evidence="3" id="KW-0309">Germination</keyword>
<evidence type="ECO:0000259" key="8">
    <source>
        <dbReference type="Pfam" id="PF05504"/>
    </source>
</evidence>
<dbReference type="Gene3D" id="3.30.300.210">
    <property type="entry name" value="Nutrient germinant receptor protein C, domain 3"/>
    <property type="match status" value="1"/>
</dbReference>
<evidence type="ECO:0000256" key="4">
    <source>
        <dbReference type="ARBA" id="ARBA00022729"/>
    </source>
</evidence>
<comment type="similarity">
    <text evidence="2">Belongs to the GerABKC lipoprotein family.</text>
</comment>
<sequence length="381" mass="44415">MRKMGQIGICLIVLLFIPGCWNSKDIQNLAYVTALGIDFEDGKYKSYVQILNFSNIAKNETSSLSKPIPIWLGTGEGRTLAESMMTLYSTSQLRVFWGHLKSVILSEKAMKHGMMEIYDMLNRYREVRYNILMYGTDRPIHEIMIQKSILNLSPLDTVMNTPFELYAERSFILPEYGFKIIAQINEPSGLAMIPCLTIDEDDWYEDKNKRPMFRINGAYFFQNKEFRGHLTEDELKGTRWVQRELVRSPINIPASGQPAATLVLEKPHLYIKPVLEKDKARFHLQVSVDAYIDELAKDIPHKKMEQMAGEVLKDEIRMSYNKGLQRKADVFMLDEQLYRKYPKKWHQLHRLKPFILDEDSLKSIKIRVSIESSGKYKERVK</sequence>
<feature type="domain" description="Spore germination protein N-terminal" evidence="9">
    <location>
        <begin position="22"/>
        <end position="198"/>
    </location>
</feature>
<evidence type="ECO:0000313" key="10">
    <source>
        <dbReference type="EMBL" id="GIO45627.1"/>
    </source>
</evidence>
<dbReference type="InterPro" id="IPR046953">
    <property type="entry name" value="Spore_GerAC-like_C"/>
</dbReference>